<organism evidence="4 5">
    <name type="scientific">Macrostomum lignano</name>
    <dbReference type="NCBI Taxonomy" id="282301"/>
    <lineage>
        <taxon>Eukaryota</taxon>
        <taxon>Metazoa</taxon>
        <taxon>Spiralia</taxon>
        <taxon>Lophotrochozoa</taxon>
        <taxon>Platyhelminthes</taxon>
        <taxon>Rhabditophora</taxon>
        <taxon>Macrostomorpha</taxon>
        <taxon>Macrostomida</taxon>
        <taxon>Macrostomidae</taxon>
        <taxon>Macrostomum</taxon>
    </lineage>
</organism>
<dbReference type="GO" id="GO:0003824">
    <property type="term" value="F:catalytic activity"/>
    <property type="evidence" value="ECO:0007669"/>
    <property type="project" value="InterPro"/>
</dbReference>
<feature type="compositionally biased region" description="Low complexity" evidence="2">
    <location>
        <begin position="80"/>
        <end position="91"/>
    </location>
</feature>
<reference evidence="4 5" key="1">
    <citation type="submission" date="2017-06" db="EMBL/GenBank/DDBJ databases">
        <title>A platform for efficient transgenesis in Macrostomum lignano, a flatworm model organism for stem cell research.</title>
        <authorList>
            <person name="Berezikov E."/>
        </authorList>
    </citation>
    <scope>NUCLEOTIDE SEQUENCE [LARGE SCALE GENOMIC DNA]</scope>
    <source>
        <strain evidence="4">DV1</strain>
        <tissue evidence="4">Whole organism</tissue>
    </source>
</reference>
<dbReference type="InterPro" id="IPR052560">
    <property type="entry name" value="RdDP_mobile_element"/>
</dbReference>
<keyword evidence="5" id="KW-1185">Reference proteome</keyword>
<evidence type="ECO:0000256" key="2">
    <source>
        <dbReference type="SAM" id="MobiDB-lite"/>
    </source>
</evidence>
<feature type="compositionally biased region" description="Polar residues" evidence="2">
    <location>
        <begin position="366"/>
        <end position="375"/>
    </location>
</feature>
<dbReference type="Proteomes" id="UP000215902">
    <property type="component" value="Unassembled WGS sequence"/>
</dbReference>
<dbReference type="PANTHER" id="PTHR36688:SF2">
    <property type="entry name" value="ENDONUCLEASE_EXONUCLEASE_PHOSPHATASE DOMAIN-CONTAINING PROTEIN"/>
    <property type="match status" value="1"/>
</dbReference>
<gene>
    <name evidence="4" type="ORF">BOX15_Mlig030259g5</name>
</gene>
<feature type="region of interest" description="Disordered" evidence="2">
    <location>
        <begin position="330"/>
        <end position="391"/>
    </location>
</feature>
<evidence type="ECO:0000313" key="5">
    <source>
        <dbReference type="Proteomes" id="UP000215902"/>
    </source>
</evidence>
<dbReference type="EMBL" id="NIVC01000089">
    <property type="protein sequence ID" value="PAA91395.1"/>
    <property type="molecule type" value="Genomic_DNA"/>
</dbReference>
<feature type="compositionally biased region" description="Basic and acidic residues" evidence="2">
    <location>
        <begin position="444"/>
        <end position="453"/>
    </location>
</feature>
<feature type="compositionally biased region" description="Low complexity" evidence="2">
    <location>
        <begin position="214"/>
        <end position="235"/>
    </location>
</feature>
<feature type="region of interest" description="Disordered" evidence="2">
    <location>
        <begin position="512"/>
        <end position="548"/>
    </location>
</feature>
<dbReference type="InterPro" id="IPR013087">
    <property type="entry name" value="Znf_C2H2_type"/>
</dbReference>
<proteinExistence type="predicted"/>
<dbReference type="InterPro" id="IPR013083">
    <property type="entry name" value="Znf_RING/FYVE/PHD"/>
</dbReference>
<dbReference type="PROSITE" id="PS00028">
    <property type="entry name" value="ZINC_FINGER_C2H2_1"/>
    <property type="match status" value="1"/>
</dbReference>
<feature type="region of interest" description="Disordered" evidence="2">
    <location>
        <begin position="607"/>
        <end position="657"/>
    </location>
</feature>
<keyword evidence="1" id="KW-0863">Zinc-finger</keyword>
<comment type="caution">
    <text evidence="4">The sequence shown here is derived from an EMBL/GenBank/DDBJ whole genome shotgun (WGS) entry which is preliminary data.</text>
</comment>
<feature type="compositionally biased region" description="Basic residues" evidence="2">
    <location>
        <begin position="640"/>
        <end position="651"/>
    </location>
</feature>
<dbReference type="OrthoDB" id="6077919at2759"/>
<dbReference type="InterPro" id="IPR005135">
    <property type="entry name" value="Endo/exonuclease/phosphatase"/>
</dbReference>
<feature type="region of interest" description="Disordered" evidence="2">
    <location>
        <begin position="444"/>
        <end position="486"/>
    </location>
</feature>
<dbReference type="InterPro" id="IPR011011">
    <property type="entry name" value="Znf_FYVE_PHD"/>
</dbReference>
<protein>
    <recommendedName>
        <fullName evidence="3">C2H2-type domain-containing protein</fullName>
    </recommendedName>
</protein>
<feature type="region of interest" description="Disordered" evidence="2">
    <location>
        <begin position="213"/>
        <end position="235"/>
    </location>
</feature>
<dbReference type="InterPro" id="IPR036691">
    <property type="entry name" value="Endo/exonu/phosph_ase_sf"/>
</dbReference>
<dbReference type="PROSITE" id="PS50157">
    <property type="entry name" value="ZINC_FINGER_C2H2_2"/>
    <property type="match status" value="1"/>
</dbReference>
<feature type="region of interest" description="Disordered" evidence="2">
    <location>
        <begin position="105"/>
        <end position="124"/>
    </location>
</feature>
<feature type="non-terminal residue" evidence="4">
    <location>
        <position position="1"/>
    </location>
</feature>
<feature type="compositionally biased region" description="Polar residues" evidence="2">
    <location>
        <begin position="457"/>
        <end position="466"/>
    </location>
</feature>
<dbReference type="Gene3D" id="3.60.10.10">
    <property type="entry name" value="Endonuclease/exonuclease/phosphatase"/>
    <property type="match status" value="2"/>
</dbReference>
<sequence length="982" mass="107579">LQSAILMLTIEGPSNAEAAAVGRRSQQMALTTSAKTSAAAVNTGTASNTADLLDRMLCTPQPLQPPPPPRPPPPPMLGAHQHQQPQQPQQQNRWLTSTIAHATVGPADRGVSTPEAVSNSSSGVSLSLPPAAASVCKQQQQQTSLEREWSRRISAGLCPHCDAPAATDEQRHFHERVHAMDELYRCQLCACRFAYPCSLRMHNNLHANRSLFLQQQQQHRQQQQQQQQQQHYPEQQDLVPQQIASYQQQQQQQYAAAGGKMTLPASHQQQQQQQSLMWDRTVKRTDTPIGPVEGSVQEGHQPPVACDCVHDAPLDSGDCNSSYRMTKCRSSRGCCENSNRVNDDPPAAPDDNANLHRVLRLRGGDSNVTASPRQTRSSKKRGRGHRSGSELQVLQFNCNGLQARRTELAARLARTQPVAVLLQETKLRPGAAIHPPQGYHVAAREDGEAKHDPQPVATANTTQGSNDGMPAGEEAPTTRRLTRPRCRLRWPQDKTGWCNGCRSGRSACSNRNLSWPAPSDDPLVHTPPDPPEARRAPESGPADKKAGQWHCSDCSKVIRRNSYSVQCTSCSGWLHLKCSGLATVKQYSVPFEGPCCRHANQPPALRRNAQAPRPAEGANRPDPPPLPQPEGDAEPAPNGRKPKNCKNKQRPTGRGGVLILVRDDVPFKNPEVSRGGLLDYAAVTICPAAVGQIQLVAVYAPPNSNQRAEDNWLPAWSDIPVAPRTVIAGDFNGHGHWDSHQPEDERGDSIEGWASDRGLHLGNREDAHTRTNPATGGLSCPDITWCSGDLAAHVRTSWSTSEDLGSDHLPITFNLSRDKQAKRLQRQAQWSYAKADWTSYAARLDAEEETLQGITTAQKSSTDADHQQLCDIILGAATGSIPRGARRNTGKPFWTEACAAACNQCSAARKKAEQTKTVEDISAYHLARRRADETIKAEKLRFWDERVAELSVNSDLFGLARAMRGEPPPPPPPQRGPRHPGR</sequence>
<feature type="compositionally biased region" description="Pro residues" evidence="2">
    <location>
        <begin position="966"/>
        <end position="975"/>
    </location>
</feature>
<keyword evidence="1" id="KW-0479">Metal-binding</keyword>
<feature type="compositionally biased region" description="Basic residues" evidence="2">
    <location>
        <begin position="376"/>
        <end position="386"/>
    </location>
</feature>
<feature type="domain" description="C2H2-type" evidence="3">
    <location>
        <begin position="184"/>
        <end position="211"/>
    </location>
</feature>
<feature type="region of interest" description="Disordered" evidence="2">
    <location>
        <begin position="960"/>
        <end position="982"/>
    </location>
</feature>
<evidence type="ECO:0000313" key="4">
    <source>
        <dbReference type="EMBL" id="PAA91395.1"/>
    </source>
</evidence>
<feature type="compositionally biased region" description="Basic and acidic residues" evidence="2">
    <location>
        <begin position="531"/>
        <end position="546"/>
    </location>
</feature>
<dbReference type="AlphaFoldDB" id="A0A267GZG0"/>
<accession>A0A267GZG0</accession>
<dbReference type="SUPFAM" id="SSF56219">
    <property type="entry name" value="DNase I-like"/>
    <property type="match status" value="2"/>
</dbReference>
<dbReference type="GO" id="GO:0008270">
    <property type="term" value="F:zinc ion binding"/>
    <property type="evidence" value="ECO:0007669"/>
    <property type="project" value="UniProtKB-KW"/>
</dbReference>
<keyword evidence="1" id="KW-0862">Zinc</keyword>
<dbReference type="SUPFAM" id="SSF57903">
    <property type="entry name" value="FYVE/PHD zinc finger"/>
    <property type="match status" value="1"/>
</dbReference>
<feature type="compositionally biased region" description="Pro residues" evidence="2">
    <location>
        <begin position="62"/>
        <end position="76"/>
    </location>
</feature>
<dbReference type="CDD" id="cd15489">
    <property type="entry name" value="PHD_SF"/>
    <property type="match status" value="1"/>
</dbReference>
<feature type="region of interest" description="Disordered" evidence="2">
    <location>
        <begin position="57"/>
        <end position="93"/>
    </location>
</feature>
<dbReference type="PANTHER" id="PTHR36688">
    <property type="entry name" value="ENDO/EXONUCLEASE/PHOSPHATASE DOMAIN-CONTAINING PROTEIN"/>
    <property type="match status" value="1"/>
</dbReference>
<feature type="region of interest" description="Disordered" evidence="2">
    <location>
        <begin position="257"/>
        <end position="277"/>
    </location>
</feature>
<dbReference type="Gene3D" id="3.30.40.10">
    <property type="entry name" value="Zinc/RING finger domain, C3HC4 (zinc finger)"/>
    <property type="match status" value="1"/>
</dbReference>
<dbReference type="Pfam" id="PF14529">
    <property type="entry name" value="Exo_endo_phos_2"/>
    <property type="match status" value="1"/>
</dbReference>
<evidence type="ECO:0000259" key="3">
    <source>
        <dbReference type="PROSITE" id="PS50157"/>
    </source>
</evidence>
<name>A0A267GZG0_9PLAT</name>
<evidence type="ECO:0000256" key="1">
    <source>
        <dbReference type="PROSITE-ProRule" id="PRU00042"/>
    </source>
</evidence>